<comment type="caution">
    <text evidence="1">The sequence shown here is derived from an EMBL/GenBank/DDBJ whole genome shotgun (WGS) entry which is preliminary data.</text>
</comment>
<accession>A0AA36CS33</accession>
<sequence>MAKELPASVQQRLVVFATQVDQSLVTYSVRTRSRPVDRDAVFDSPPTWGELFHPGFLASCQQRKFIWAPQREDEQETRQIRRPALDPESALHRPARRGHIADEHCPAARLRGPAGRLVRALRVRVDFRTIAEAVIMVSRVAAQPICLLILNPADSFKKNHLLNCFANR</sequence>
<evidence type="ECO:0000313" key="1">
    <source>
        <dbReference type="EMBL" id="CAJ0573426.1"/>
    </source>
</evidence>
<dbReference type="Proteomes" id="UP001177023">
    <property type="component" value="Unassembled WGS sequence"/>
</dbReference>
<gene>
    <name evidence="1" type="ORF">MSPICULIGERA_LOCUS11784</name>
</gene>
<keyword evidence="2" id="KW-1185">Reference proteome</keyword>
<feature type="non-terminal residue" evidence="1">
    <location>
        <position position="168"/>
    </location>
</feature>
<evidence type="ECO:0000313" key="2">
    <source>
        <dbReference type="Proteomes" id="UP001177023"/>
    </source>
</evidence>
<organism evidence="1 2">
    <name type="scientific">Mesorhabditis spiculigera</name>
    <dbReference type="NCBI Taxonomy" id="96644"/>
    <lineage>
        <taxon>Eukaryota</taxon>
        <taxon>Metazoa</taxon>
        <taxon>Ecdysozoa</taxon>
        <taxon>Nematoda</taxon>
        <taxon>Chromadorea</taxon>
        <taxon>Rhabditida</taxon>
        <taxon>Rhabditina</taxon>
        <taxon>Rhabditomorpha</taxon>
        <taxon>Rhabditoidea</taxon>
        <taxon>Rhabditidae</taxon>
        <taxon>Mesorhabditinae</taxon>
        <taxon>Mesorhabditis</taxon>
    </lineage>
</organism>
<name>A0AA36CS33_9BILA</name>
<dbReference type="AlphaFoldDB" id="A0AA36CS33"/>
<proteinExistence type="predicted"/>
<reference evidence="1" key="1">
    <citation type="submission" date="2023-06" db="EMBL/GenBank/DDBJ databases">
        <authorList>
            <person name="Delattre M."/>
        </authorList>
    </citation>
    <scope>NUCLEOTIDE SEQUENCE</scope>
    <source>
        <strain evidence="1">AF72</strain>
    </source>
</reference>
<dbReference type="EMBL" id="CATQJA010002618">
    <property type="protein sequence ID" value="CAJ0573426.1"/>
    <property type="molecule type" value="Genomic_DNA"/>
</dbReference>
<protein>
    <submittedName>
        <fullName evidence="1">Uncharacterized protein</fullName>
    </submittedName>
</protein>